<dbReference type="Proteomes" id="UP001062846">
    <property type="component" value="Chromosome 12"/>
</dbReference>
<organism evidence="1 2">
    <name type="scientific">Rhododendron molle</name>
    <name type="common">Chinese azalea</name>
    <name type="synonym">Azalea mollis</name>
    <dbReference type="NCBI Taxonomy" id="49168"/>
    <lineage>
        <taxon>Eukaryota</taxon>
        <taxon>Viridiplantae</taxon>
        <taxon>Streptophyta</taxon>
        <taxon>Embryophyta</taxon>
        <taxon>Tracheophyta</taxon>
        <taxon>Spermatophyta</taxon>
        <taxon>Magnoliopsida</taxon>
        <taxon>eudicotyledons</taxon>
        <taxon>Gunneridae</taxon>
        <taxon>Pentapetalae</taxon>
        <taxon>asterids</taxon>
        <taxon>Ericales</taxon>
        <taxon>Ericaceae</taxon>
        <taxon>Ericoideae</taxon>
        <taxon>Rhodoreae</taxon>
        <taxon>Rhododendron</taxon>
    </lineage>
</organism>
<sequence>MENGEQPLLSSIQYEYHNPNHNKEDYHVGVSVVCGNALTVTDSNVEVSSDLPPKPIPSPAQQQSEEESTQKLPPNKLVENIMKCLIFIFVRLLRT</sequence>
<dbReference type="EMBL" id="CM046399">
    <property type="protein sequence ID" value="KAI8528195.1"/>
    <property type="molecule type" value="Genomic_DNA"/>
</dbReference>
<evidence type="ECO:0000313" key="1">
    <source>
        <dbReference type="EMBL" id="KAI8528195.1"/>
    </source>
</evidence>
<keyword evidence="2" id="KW-1185">Reference proteome</keyword>
<name>A0ACC0LHV4_RHOML</name>
<comment type="caution">
    <text evidence="1">The sequence shown here is derived from an EMBL/GenBank/DDBJ whole genome shotgun (WGS) entry which is preliminary data.</text>
</comment>
<gene>
    <name evidence="1" type="ORF">RHMOL_Rhmol12G0131600</name>
</gene>
<evidence type="ECO:0000313" key="2">
    <source>
        <dbReference type="Proteomes" id="UP001062846"/>
    </source>
</evidence>
<accession>A0ACC0LHV4</accession>
<protein>
    <submittedName>
        <fullName evidence="1">Uncharacterized protein</fullName>
    </submittedName>
</protein>
<proteinExistence type="predicted"/>
<reference evidence="1" key="1">
    <citation type="submission" date="2022-02" db="EMBL/GenBank/DDBJ databases">
        <title>Plant Genome Project.</title>
        <authorList>
            <person name="Zhang R.-G."/>
        </authorList>
    </citation>
    <scope>NUCLEOTIDE SEQUENCE</scope>
    <source>
        <strain evidence="1">AT1</strain>
    </source>
</reference>